<keyword evidence="1" id="KW-0238">DNA-binding</keyword>
<dbReference type="InterPro" id="IPR009057">
    <property type="entry name" value="Homeodomain-like_sf"/>
</dbReference>
<reference evidence="5 6" key="1">
    <citation type="submission" date="2024-12" db="EMBL/GenBank/DDBJ databases">
        <title>The unique morphological basis and parallel evolutionary history of personate flowers in Penstemon.</title>
        <authorList>
            <person name="Depatie T.H."/>
            <person name="Wessinger C.A."/>
        </authorList>
    </citation>
    <scope>NUCLEOTIDE SEQUENCE [LARGE SCALE GENOMIC DNA]</scope>
    <source>
        <strain evidence="5">WTNN_2</strain>
        <tissue evidence="5">Leaf</tissue>
    </source>
</reference>
<feature type="compositionally biased region" description="Polar residues" evidence="3">
    <location>
        <begin position="16"/>
        <end position="33"/>
    </location>
</feature>
<dbReference type="PROSITE" id="PS51293">
    <property type="entry name" value="SANT"/>
    <property type="match status" value="1"/>
</dbReference>
<organism evidence="5 6">
    <name type="scientific">Penstemon smallii</name>
    <dbReference type="NCBI Taxonomy" id="265156"/>
    <lineage>
        <taxon>Eukaryota</taxon>
        <taxon>Viridiplantae</taxon>
        <taxon>Streptophyta</taxon>
        <taxon>Embryophyta</taxon>
        <taxon>Tracheophyta</taxon>
        <taxon>Spermatophyta</taxon>
        <taxon>Magnoliopsida</taxon>
        <taxon>eudicotyledons</taxon>
        <taxon>Gunneridae</taxon>
        <taxon>Pentapetalae</taxon>
        <taxon>asterids</taxon>
        <taxon>lamiids</taxon>
        <taxon>Lamiales</taxon>
        <taxon>Plantaginaceae</taxon>
        <taxon>Cheloneae</taxon>
        <taxon>Penstemon</taxon>
    </lineage>
</organism>
<evidence type="ECO:0000256" key="3">
    <source>
        <dbReference type="SAM" id="MobiDB-lite"/>
    </source>
</evidence>
<dbReference type="AlphaFoldDB" id="A0ABD3TTS3"/>
<evidence type="ECO:0000256" key="2">
    <source>
        <dbReference type="ARBA" id="ARBA00023242"/>
    </source>
</evidence>
<comment type="caution">
    <text evidence="5">The sequence shown here is derived from an EMBL/GenBank/DDBJ whole genome shotgun (WGS) entry which is preliminary data.</text>
</comment>
<feature type="region of interest" description="Disordered" evidence="3">
    <location>
        <begin position="1"/>
        <end position="44"/>
    </location>
</feature>
<gene>
    <name evidence="5" type="ORF">ACJIZ3_024271</name>
</gene>
<dbReference type="PANTHER" id="PTHR21677">
    <property type="entry name" value="CRAMPED PROTEIN"/>
    <property type="match status" value="1"/>
</dbReference>
<keyword evidence="6" id="KW-1185">Reference proteome</keyword>
<sequence length="815" mass="90718">MQMVSQVPLDRDVYPSSDNIGNKDGVSSASTSMQDHDAPQMPVKKQTRQWAAWTRQEEESFFAALRQVGKDFEKITCRVQSKNKDQVRHYYYRLVRRMNKLLGPELSLDAKNSKETIAAMLRWWSLLEKYSCKASKLHLKPRRFKIFMETLENQLLKDRKKNTRKRRSTEENNSPVADISGPTQGKVSGHDNRAVKMVLVDSQNIQKVGTGKGSLLKRNVNIGINRTNCKVDATFAKKAKYRGKTGLVSTSAYKRWEKAAIAGVSLVADAAEHLERTDTDKEIENVLETHGDDGSQDVAKLVNPLPESLQSTLNENDIQTSTKFKLQLLPIDECTRKASEMIRGSQDVPEVVHSLPASLQSTLNENNIQTSTKLKLQLFPIDECTQKSLEMDNHNPHLELTLSTRKKISSVVEHLNRKWGNSRLLSEDLILFPYWAQSENLVGYQKWNKDSTLCAADVYYLIGSPPVFRLRYGWFPKGGFESATAQALSCANHNEQNVNMNIEKVQNAETEKPSGPLAEQMTTLTSSSTCLRINKIDSGGSVVVSSHGRETGALAVTKQVENMKDMAFSAGDWADSLTSVSVGDLLSESAQNMDVNCTEFPVPARSTCLQQTPFSCDSFDAAIAAHFYKHQNKLDLQQDLVSHGPSIWDAEETCDAFSFQRNMAFSNKCINASKNDSPDACELTSKASPSASHKEIEELTEMEKLTDANPTCGDPMDDCKSVHISENLTKDFGGLTDVYWSDSLGPLDLDIPSCRYHSDDLILSDSLGGLNRVLATSMDAFQSCSFFGLDKKEAASTAEPRQIGSFSDFKISSEV</sequence>
<proteinExistence type="predicted"/>
<evidence type="ECO:0000256" key="1">
    <source>
        <dbReference type="ARBA" id="ARBA00023125"/>
    </source>
</evidence>
<protein>
    <recommendedName>
        <fullName evidence="4">SANT domain-containing protein</fullName>
    </recommendedName>
</protein>
<dbReference type="GO" id="GO:0003677">
    <property type="term" value="F:DNA binding"/>
    <property type="evidence" value="ECO:0007669"/>
    <property type="project" value="UniProtKB-KW"/>
</dbReference>
<evidence type="ECO:0000259" key="4">
    <source>
        <dbReference type="PROSITE" id="PS51293"/>
    </source>
</evidence>
<dbReference type="Pfam" id="PF00249">
    <property type="entry name" value="Myb_DNA-binding"/>
    <property type="match status" value="1"/>
</dbReference>
<dbReference type="CDD" id="cd00167">
    <property type="entry name" value="SANT"/>
    <property type="match status" value="1"/>
</dbReference>
<evidence type="ECO:0000313" key="5">
    <source>
        <dbReference type="EMBL" id="KAL3839680.1"/>
    </source>
</evidence>
<dbReference type="SUPFAM" id="SSF46689">
    <property type="entry name" value="Homeodomain-like"/>
    <property type="match status" value="1"/>
</dbReference>
<dbReference type="PANTHER" id="PTHR21677:SF1">
    <property type="entry name" value="PROTEIN CRAMPED-LIKE"/>
    <property type="match status" value="1"/>
</dbReference>
<dbReference type="InterPro" id="IPR055315">
    <property type="entry name" value="Cramped-like"/>
</dbReference>
<dbReference type="SMART" id="SM00717">
    <property type="entry name" value="SANT"/>
    <property type="match status" value="1"/>
</dbReference>
<feature type="compositionally biased region" description="Basic residues" evidence="3">
    <location>
        <begin position="158"/>
        <end position="167"/>
    </location>
</feature>
<name>A0ABD3TTS3_9LAMI</name>
<dbReference type="Gene3D" id="1.20.58.1880">
    <property type="match status" value="1"/>
</dbReference>
<evidence type="ECO:0000313" key="6">
    <source>
        <dbReference type="Proteomes" id="UP001634393"/>
    </source>
</evidence>
<accession>A0ABD3TTS3</accession>
<dbReference type="EMBL" id="JBJXBP010000003">
    <property type="protein sequence ID" value="KAL3839680.1"/>
    <property type="molecule type" value="Genomic_DNA"/>
</dbReference>
<dbReference type="Proteomes" id="UP001634393">
    <property type="component" value="Unassembled WGS sequence"/>
</dbReference>
<feature type="compositionally biased region" description="Polar residues" evidence="3">
    <location>
        <begin position="171"/>
        <end position="186"/>
    </location>
</feature>
<keyword evidence="2" id="KW-0539">Nucleus</keyword>
<dbReference type="InterPro" id="IPR001005">
    <property type="entry name" value="SANT/Myb"/>
</dbReference>
<dbReference type="FunFam" id="1.10.10.60:FF:000287">
    <property type="entry name" value="TSL-kinase interacting protein 1"/>
    <property type="match status" value="1"/>
</dbReference>
<feature type="region of interest" description="Disordered" evidence="3">
    <location>
        <begin position="158"/>
        <end position="188"/>
    </location>
</feature>
<feature type="domain" description="SANT" evidence="4">
    <location>
        <begin position="53"/>
        <end position="99"/>
    </location>
</feature>
<dbReference type="InterPro" id="IPR017884">
    <property type="entry name" value="SANT_dom"/>
</dbReference>